<evidence type="ECO:0000256" key="2">
    <source>
        <dbReference type="ARBA" id="ARBA00022723"/>
    </source>
</evidence>
<dbReference type="EMBL" id="BKCJ010006339">
    <property type="protein sequence ID" value="GEU71625.1"/>
    <property type="molecule type" value="Genomic_DNA"/>
</dbReference>
<dbReference type="GO" id="GO:0003676">
    <property type="term" value="F:nucleic acid binding"/>
    <property type="evidence" value="ECO:0007669"/>
    <property type="project" value="InterPro"/>
</dbReference>
<feature type="region of interest" description="Disordered" evidence="4">
    <location>
        <begin position="1458"/>
        <end position="1482"/>
    </location>
</feature>
<keyword evidence="2" id="KW-0479">Metal-binding</keyword>
<dbReference type="Pfam" id="PF07727">
    <property type="entry name" value="RVT_2"/>
    <property type="match status" value="2"/>
</dbReference>
<keyword evidence="1" id="KW-0645">Protease</keyword>
<dbReference type="GO" id="GO:0008233">
    <property type="term" value="F:peptidase activity"/>
    <property type="evidence" value="ECO:0007669"/>
    <property type="project" value="UniProtKB-KW"/>
</dbReference>
<feature type="region of interest" description="Disordered" evidence="4">
    <location>
        <begin position="919"/>
        <end position="964"/>
    </location>
</feature>
<evidence type="ECO:0000256" key="4">
    <source>
        <dbReference type="SAM" id="MobiDB-lite"/>
    </source>
</evidence>
<dbReference type="InterPro" id="IPR036397">
    <property type="entry name" value="RNaseH_sf"/>
</dbReference>
<dbReference type="InterPro" id="IPR054722">
    <property type="entry name" value="PolX-like_BBD"/>
</dbReference>
<feature type="region of interest" description="Disordered" evidence="4">
    <location>
        <begin position="102"/>
        <end position="155"/>
    </location>
</feature>
<dbReference type="PROSITE" id="PS50994">
    <property type="entry name" value="INTEGRASE"/>
    <property type="match status" value="1"/>
</dbReference>
<dbReference type="SUPFAM" id="SSF53098">
    <property type="entry name" value="Ribonuclease H-like"/>
    <property type="match status" value="1"/>
</dbReference>
<dbReference type="Gene3D" id="3.30.420.10">
    <property type="entry name" value="Ribonuclease H-like superfamily/Ribonuclease H"/>
    <property type="match status" value="1"/>
</dbReference>
<feature type="compositionally biased region" description="Low complexity" evidence="4">
    <location>
        <begin position="121"/>
        <end position="131"/>
    </location>
</feature>
<name>A0A6L2MHD0_TANCI</name>
<accession>A0A6L2MHD0</accession>
<dbReference type="InterPro" id="IPR001584">
    <property type="entry name" value="Integrase_cat-core"/>
</dbReference>
<dbReference type="InterPro" id="IPR057670">
    <property type="entry name" value="SH3_retrovirus"/>
</dbReference>
<protein>
    <submittedName>
        <fullName evidence="6">Retrovirus-related Pol polyprotein from transposon TNT 1-94</fullName>
    </submittedName>
</protein>
<evidence type="ECO:0000313" key="6">
    <source>
        <dbReference type="EMBL" id="GEU71625.1"/>
    </source>
</evidence>
<evidence type="ECO:0000256" key="3">
    <source>
        <dbReference type="ARBA" id="ARBA00022801"/>
    </source>
</evidence>
<feature type="compositionally biased region" description="Polar residues" evidence="4">
    <location>
        <begin position="354"/>
        <end position="366"/>
    </location>
</feature>
<feature type="region of interest" description="Disordered" evidence="4">
    <location>
        <begin position="354"/>
        <end position="383"/>
    </location>
</feature>
<feature type="compositionally biased region" description="Basic and acidic residues" evidence="4">
    <location>
        <begin position="925"/>
        <end position="946"/>
    </location>
</feature>
<dbReference type="PANTHER" id="PTHR42648:SF32">
    <property type="entry name" value="RIBONUCLEASE H-LIKE DOMAIN, GAG-PRE-INTEGRASE DOMAIN PROTEIN-RELATED"/>
    <property type="match status" value="1"/>
</dbReference>
<dbReference type="InterPro" id="IPR013103">
    <property type="entry name" value="RVT_2"/>
</dbReference>
<evidence type="ECO:0000256" key="1">
    <source>
        <dbReference type="ARBA" id="ARBA00022670"/>
    </source>
</evidence>
<evidence type="ECO:0000259" key="5">
    <source>
        <dbReference type="PROSITE" id="PS50994"/>
    </source>
</evidence>
<proteinExistence type="predicted"/>
<feature type="compositionally biased region" description="Polar residues" evidence="4">
    <location>
        <begin position="102"/>
        <end position="120"/>
    </location>
</feature>
<dbReference type="InterPro" id="IPR039537">
    <property type="entry name" value="Retrotran_Ty1/copia-like"/>
</dbReference>
<dbReference type="InterPro" id="IPR012337">
    <property type="entry name" value="RNaseH-like_sf"/>
</dbReference>
<feature type="compositionally biased region" description="Basic and acidic residues" evidence="4">
    <location>
        <begin position="1458"/>
        <end position="1471"/>
    </location>
</feature>
<dbReference type="Pfam" id="PF25597">
    <property type="entry name" value="SH3_retrovirus"/>
    <property type="match status" value="1"/>
</dbReference>
<gene>
    <name evidence="6" type="ORF">Tci_043603</name>
</gene>
<comment type="caution">
    <text evidence="6">The sequence shown here is derived from an EMBL/GenBank/DDBJ whole genome shotgun (WGS) entry which is preliminary data.</text>
</comment>
<dbReference type="GO" id="GO:0006508">
    <property type="term" value="P:proteolysis"/>
    <property type="evidence" value="ECO:0007669"/>
    <property type="project" value="UniProtKB-KW"/>
</dbReference>
<sequence>MIEDKQYFYLPDVVSRQEVNLKFTKGSSGAREILNPLNNSLDHACEYTKRIQELLILIRQTFPNINNSSDKLVAMTSKNKDKRVKFTEPVTSLGKTNTKIASSSNLVSNKPMLSSTGVKPSTSASGSQPSSNTKKDKIQQPPSSTQKNKVEAYPRTVKSSLKNKNCAIEPKNSGCSKHMTGDRSQITNLVNKFLGTVKFRNVHVEMLIGYGDYQIGNVTILSVYYIEGLGHNLFSVGQFYDSIKVDFRQQTCYICNLKGVDLLTGSQGNNLYALSLGDMISSSESALHIMTHATISSGLVPNPSPSTPFIPPLRTDWDLLFQPLFNELLTPPPSVDFPAPEVITSIAEVVAPKTTASTGSPSSTIVDQEAPSPKSLKTPAFRDDPFHESLHEDLTSQGSSSNMRQTHTPFALVGRLTKDHPIAYVIGDPSRSVSTIKQLQTNAIWCLFDAFLTTVEPKNFKQAMIEPSWIDTITKLLLLGKVKTAHRNTLEEMDQDSSYMVAASKVPMLKPENGATLPKAQVVEGVTTVMPITSVEEKAQRRLEEGVNQKLLRSLSPEWNTHDVVWRNKADLETLSMDNLYNNLKVYEPEVKGMSSSNPITQNMAFVSLSNNSSTNRAVNTANGVSTATLKAPRNQDTKHKESTRRIVHVKTPASTALVSCDGYPCDMMSSNRSKGFGQLGKGQRHMGRSGRGVWYYSFVCLYTRKAGCEAKSSEKEPKEVRKNNDALIIKEWVSYDEEKEVTQPKIEQKIVKHSIVKKEFVKSKQQEKTARKTGIESLVDQKVKVIKCDNRTEIKNKEMNQFCEIKGIKRQFSVARTPQQNRVAERRNRTLIEAARIMLADSKTPTLSFMRPFGCPVTILNTLDHLGKFDGKADEGFFVRYSLNSKAFRLFNCRKKIVEENLHIRFSKSTPNVIGTQSNVLQSSHDDGFKPSSDGEKKVDEDLSKGSECNDQDKEDNVNSTKNINAASTSRVSVICENISSEHPFDPDMPALEDISTFNFSSDHEDVALKDPSWIKAMQEELLQFKLQEVWTLVDLPNRKRAIGTKWVFRNKKDEREIVIRNKARLVTQGHTQKEGIDYDEVFAFVTRIEAIRLFLAYASFKDFVVYQMDVKSAFLYGKIEEEVYVSQPPGFEDLDFLDRVYKKELCNEFEKLMHEQFQMSSMGELTFFLGLQVKQKNNGIFICQDKYVGEILRKFRFIEVKNASTPMETQKPLLKDEDVCASARYQVNPKVSHLHDVKRIFRSLQQEVVNILEVDSYHGSARNRQWSKIPQHKQIMWLLEVVVDKCFEFKINYLIMVKRCLLKKQVANKEVNDEVQKVVEELVEDTNTAKLIIDAAQVSAVGKVNVASIPTTIIVAATITSEEITLAQALIEIKTSKPKAKRIVLQEPSEFTTTIIIKIISLKQSQDKGKGIMVEEPLKHKKKDQIRIDEEAALKLQAQLHVEFYEEQRLARERELKKNSLKQSQDKGKGIMVEEPLKHKKKDQIRIDEEAALKLQARLQVEFDEEQRLAREREHKKK</sequence>
<dbReference type="Pfam" id="PF22936">
    <property type="entry name" value="Pol_BBD"/>
    <property type="match status" value="1"/>
</dbReference>
<dbReference type="GO" id="GO:0015074">
    <property type="term" value="P:DNA integration"/>
    <property type="evidence" value="ECO:0007669"/>
    <property type="project" value="InterPro"/>
</dbReference>
<organism evidence="6">
    <name type="scientific">Tanacetum cinerariifolium</name>
    <name type="common">Dalmatian daisy</name>
    <name type="synonym">Chrysanthemum cinerariifolium</name>
    <dbReference type="NCBI Taxonomy" id="118510"/>
    <lineage>
        <taxon>Eukaryota</taxon>
        <taxon>Viridiplantae</taxon>
        <taxon>Streptophyta</taxon>
        <taxon>Embryophyta</taxon>
        <taxon>Tracheophyta</taxon>
        <taxon>Spermatophyta</taxon>
        <taxon>Magnoliopsida</taxon>
        <taxon>eudicotyledons</taxon>
        <taxon>Gunneridae</taxon>
        <taxon>Pentapetalae</taxon>
        <taxon>asterids</taxon>
        <taxon>campanulids</taxon>
        <taxon>Asterales</taxon>
        <taxon>Asteraceae</taxon>
        <taxon>Asteroideae</taxon>
        <taxon>Anthemideae</taxon>
        <taxon>Anthemidinae</taxon>
        <taxon>Tanacetum</taxon>
    </lineage>
</organism>
<dbReference type="GO" id="GO:0046872">
    <property type="term" value="F:metal ion binding"/>
    <property type="evidence" value="ECO:0007669"/>
    <property type="project" value="UniProtKB-KW"/>
</dbReference>
<reference evidence="6" key="1">
    <citation type="journal article" date="2019" name="Sci. Rep.">
        <title>Draft genome of Tanacetum cinerariifolium, the natural source of mosquito coil.</title>
        <authorList>
            <person name="Yamashiro T."/>
            <person name="Shiraishi A."/>
            <person name="Satake H."/>
            <person name="Nakayama K."/>
        </authorList>
    </citation>
    <scope>NUCLEOTIDE SEQUENCE</scope>
</reference>
<feature type="domain" description="Integrase catalytic" evidence="5">
    <location>
        <begin position="785"/>
        <end position="883"/>
    </location>
</feature>
<dbReference type="PANTHER" id="PTHR42648">
    <property type="entry name" value="TRANSPOSASE, PUTATIVE-RELATED"/>
    <property type="match status" value="1"/>
</dbReference>
<keyword evidence="3" id="KW-0378">Hydrolase</keyword>